<name>A0A0S2LXZ0_9MICC</name>
<dbReference type="OrthoDB" id="9910902at2"/>
<dbReference type="AlphaFoldDB" id="A0A0S2LXZ0"/>
<feature type="compositionally biased region" description="Polar residues" evidence="1">
    <location>
        <begin position="48"/>
        <end position="60"/>
    </location>
</feature>
<gene>
    <name evidence="2" type="ORF">AS189_05785</name>
</gene>
<feature type="compositionally biased region" description="Polar residues" evidence="1">
    <location>
        <begin position="69"/>
        <end position="90"/>
    </location>
</feature>
<dbReference type="Proteomes" id="UP000059574">
    <property type="component" value="Chromosome"/>
</dbReference>
<evidence type="ECO:0000256" key="1">
    <source>
        <dbReference type="SAM" id="MobiDB-lite"/>
    </source>
</evidence>
<accession>A0A0S2LXZ0</accession>
<evidence type="ECO:0000313" key="2">
    <source>
        <dbReference type="EMBL" id="ALO66096.1"/>
    </source>
</evidence>
<sequence length="90" mass="9412">MTTAFTASNFTASKHTIVRFFTEATADGGSLSATPALSGSYVTTLASRSSQPGSYVTSEKAQAGRPGSYVTTSAPRTNRPGSYVNSEPRR</sequence>
<evidence type="ECO:0000313" key="3">
    <source>
        <dbReference type="Proteomes" id="UP000059574"/>
    </source>
</evidence>
<proteinExistence type="predicted"/>
<feature type="region of interest" description="Disordered" evidence="1">
    <location>
        <begin position="48"/>
        <end position="90"/>
    </location>
</feature>
<organism evidence="2 3">
    <name type="scientific">Arthrobacter alpinus</name>
    <dbReference type="NCBI Taxonomy" id="656366"/>
    <lineage>
        <taxon>Bacteria</taxon>
        <taxon>Bacillati</taxon>
        <taxon>Actinomycetota</taxon>
        <taxon>Actinomycetes</taxon>
        <taxon>Micrococcales</taxon>
        <taxon>Micrococcaceae</taxon>
        <taxon>Arthrobacter</taxon>
    </lineage>
</organism>
<reference evidence="3" key="1">
    <citation type="submission" date="2015-11" db="EMBL/GenBank/DDBJ databases">
        <authorList>
            <person name="Kumar R."/>
            <person name="Singh D."/>
            <person name="Swarnkar M.K."/>
            <person name="Singh A.K."/>
            <person name="Kumar S."/>
        </authorList>
    </citation>
    <scope>NUCLEOTIDE SEQUENCE [LARGE SCALE GENOMIC DNA]</scope>
    <source>
        <strain evidence="3">ERGS4:06</strain>
    </source>
</reference>
<reference evidence="2 3" key="2">
    <citation type="journal article" date="2016" name="J. Biotechnol.">
        <title>Complete genome sequence of Arthrobacter alpinus ERGS4:06, a yellow pigmented bacterium tolerant to cold and radiations isolated from Sikkim Himalaya.</title>
        <authorList>
            <person name="Kumar R."/>
            <person name="Singh D."/>
            <person name="Swarnkar M.K."/>
            <person name="Singh A.K."/>
            <person name="Kumar S."/>
        </authorList>
    </citation>
    <scope>NUCLEOTIDE SEQUENCE [LARGE SCALE GENOMIC DNA]</scope>
    <source>
        <strain evidence="2 3">ERGS4:06</strain>
    </source>
</reference>
<protein>
    <submittedName>
        <fullName evidence="2">Uncharacterized protein</fullName>
    </submittedName>
</protein>
<dbReference type="EMBL" id="CP013200">
    <property type="protein sequence ID" value="ALO66096.1"/>
    <property type="molecule type" value="Genomic_DNA"/>
</dbReference>
<dbReference type="RefSeq" id="WP_062286717.1">
    <property type="nucleotide sequence ID" value="NZ_CP013200.1"/>
</dbReference>